<protein>
    <submittedName>
        <fullName evidence="1">Uncharacterized protein</fullName>
    </submittedName>
</protein>
<dbReference type="EMBL" id="CAUOFW020001936">
    <property type="protein sequence ID" value="CAK9149775.1"/>
    <property type="molecule type" value="Genomic_DNA"/>
</dbReference>
<reference evidence="1 2" key="1">
    <citation type="submission" date="2024-02" db="EMBL/GenBank/DDBJ databases">
        <authorList>
            <person name="Vignale AGUSTIN F."/>
            <person name="Sosa J E."/>
            <person name="Modenutti C."/>
        </authorList>
    </citation>
    <scope>NUCLEOTIDE SEQUENCE [LARGE SCALE GENOMIC DNA]</scope>
</reference>
<organism evidence="1 2">
    <name type="scientific">Ilex paraguariensis</name>
    <name type="common">yerba mate</name>
    <dbReference type="NCBI Taxonomy" id="185542"/>
    <lineage>
        <taxon>Eukaryota</taxon>
        <taxon>Viridiplantae</taxon>
        <taxon>Streptophyta</taxon>
        <taxon>Embryophyta</taxon>
        <taxon>Tracheophyta</taxon>
        <taxon>Spermatophyta</taxon>
        <taxon>Magnoliopsida</taxon>
        <taxon>eudicotyledons</taxon>
        <taxon>Gunneridae</taxon>
        <taxon>Pentapetalae</taxon>
        <taxon>asterids</taxon>
        <taxon>campanulids</taxon>
        <taxon>Aquifoliales</taxon>
        <taxon>Aquifoliaceae</taxon>
        <taxon>Ilex</taxon>
    </lineage>
</organism>
<comment type="caution">
    <text evidence="1">The sequence shown here is derived from an EMBL/GenBank/DDBJ whole genome shotgun (WGS) entry which is preliminary data.</text>
</comment>
<sequence>MAASPSPPSLPSLSSSSIRSWRTAFLTLRDETLTSPPQTVVVHLLHHLIFSQSDSLIAAASDLPSHEVTSDVMFLMELARTILDSGGPDDLINTFTLLSHLVHNVSNCVSFEMNSSSWALVLDSFGKMVKIFSCKGGTKSFVSWNVSVVRAIKQSVDTIRFWSSSQVSQSTVPHRRCIVGCSQSELVYSSWSSGSQWCATEFGKNIPGCYGLWDVQTTAFTMIGEVLSRVGSPTPVDIWQSTFEILKRIMDALASKAQLVEDNVMSRFYSSLLQCLHLVLLEPKGPLSDHVAGFVAALKMFFNYGLTNKSQIGYPVAGHDEELKRRNVNFEEARKLDVGPYRPPHLRKNYRKTLLLKDHKSLSFLDNEFSAVDHMSSDSDYSDSDGSSKDGYNDYCARARVTAIVCIQVGSCLLIPYTTHVLALGKHAGDVVELGHL</sequence>
<dbReference type="PANTHER" id="PTHR13366:SF0">
    <property type="entry name" value="HEAT REPEAT-CONTAINING PROTEIN 6"/>
    <property type="match status" value="1"/>
</dbReference>
<evidence type="ECO:0000313" key="1">
    <source>
        <dbReference type="EMBL" id="CAK9149775.1"/>
    </source>
</evidence>
<dbReference type="PANTHER" id="PTHR13366">
    <property type="entry name" value="MALARIA ANTIGEN-RELATED"/>
    <property type="match status" value="1"/>
</dbReference>
<dbReference type="InterPro" id="IPR052107">
    <property type="entry name" value="HEAT6"/>
</dbReference>
<dbReference type="Proteomes" id="UP001642360">
    <property type="component" value="Unassembled WGS sequence"/>
</dbReference>
<name>A0ABC8S1W5_9AQUA</name>
<keyword evidence="2" id="KW-1185">Reference proteome</keyword>
<dbReference type="AlphaFoldDB" id="A0ABC8S1W5"/>
<evidence type="ECO:0000313" key="2">
    <source>
        <dbReference type="Proteomes" id="UP001642360"/>
    </source>
</evidence>
<proteinExistence type="predicted"/>
<gene>
    <name evidence="1" type="ORF">ILEXP_LOCUS17844</name>
</gene>
<accession>A0ABC8S1W5</accession>